<dbReference type="AlphaFoldDB" id="A0A3P3E2U7"/>
<evidence type="ECO:0000313" key="3">
    <source>
        <dbReference type="Proteomes" id="UP000271137"/>
    </source>
</evidence>
<evidence type="ECO:0000313" key="4">
    <source>
        <dbReference type="Proteomes" id="UP000271590"/>
    </source>
</evidence>
<name>A0A3P3E2U7_9BURK</name>
<protein>
    <submittedName>
        <fullName evidence="1">Uncharacterized protein</fullName>
    </submittedName>
</protein>
<dbReference type="Proteomes" id="UP000271137">
    <property type="component" value="Unassembled WGS sequence"/>
</dbReference>
<comment type="caution">
    <text evidence="1">The sequence shown here is derived from an EMBL/GenBank/DDBJ whole genome shotgun (WGS) entry which is preliminary data.</text>
</comment>
<organism evidence="1 4">
    <name type="scientific">Variovorax beijingensis</name>
    <dbReference type="NCBI Taxonomy" id="2496117"/>
    <lineage>
        <taxon>Bacteria</taxon>
        <taxon>Pseudomonadati</taxon>
        <taxon>Pseudomonadota</taxon>
        <taxon>Betaproteobacteria</taxon>
        <taxon>Burkholderiales</taxon>
        <taxon>Comamonadaceae</taxon>
        <taxon>Variovorax</taxon>
    </lineage>
</organism>
<gene>
    <name evidence="1" type="ORF">EH244_30255</name>
    <name evidence="2" type="ORF">EJO66_30595</name>
</gene>
<evidence type="ECO:0000313" key="1">
    <source>
        <dbReference type="EMBL" id="RRH80721.1"/>
    </source>
</evidence>
<reference evidence="2 3" key="2">
    <citation type="submission" date="2018-12" db="EMBL/GenBank/DDBJ databases">
        <title>The genome sequences of strain 502.</title>
        <authorList>
            <person name="Gao J."/>
            <person name="Sun J."/>
        </authorList>
    </citation>
    <scope>NUCLEOTIDE SEQUENCE [LARGE SCALE GENOMIC DNA]</scope>
    <source>
        <strain evidence="2 3">502</strain>
    </source>
</reference>
<evidence type="ECO:0000313" key="2">
    <source>
        <dbReference type="EMBL" id="RSZ29202.1"/>
    </source>
</evidence>
<accession>A0A3P3E2U7</accession>
<proteinExistence type="predicted"/>
<keyword evidence="3" id="KW-1185">Reference proteome</keyword>
<dbReference type="EMBL" id="RQXU01000036">
    <property type="protein sequence ID" value="RRH80721.1"/>
    <property type="molecule type" value="Genomic_DNA"/>
</dbReference>
<dbReference type="Proteomes" id="UP000271590">
    <property type="component" value="Unassembled WGS sequence"/>
</dbReference>
<dbReference type="EMBL" id="RXFQ01000029">
    <property type="protein sequence ID" value="RSZ29202.1"/>
    <property type="molecule type" value="Genomic_DNA"/>
</dbReference>
<sequence>MTTKIFPRYIHKMYYYLLAMSDDELDEFHINEEPCRAKLFDAMKVDFDSFGPVSKQRILEALEYIWASGQIEKLWGWVVPQAVDLDEVEDKPAYLCALYKKLSGHEPPHRDFGPDVELVKSAGPHGVDMRE</sequence>
<reference evidence="1 4" key="1">
    <citation type="submission" date="2018-11" db="EMBL/GenBank/DDBJ databases">
        <title>The genome of Variovorax sp T529.</title>
        <authorList>
            <person name="Gao J."/>
        </authorList>
    </citation>
    <scope>NUCLEOTIDE SEQUENCE [LARGE SCALE GENOMIC DNA]</scope>
    <source>
        <strain evidence="1 4">T529</strain>
    </source>
</reference>